<gene>
    <name evidence="2" type="ORF">GCK72_022859</name>
</gene>
<dbReference type="KEGG" id="crq:GCK72_022859"/>
<comment type="caution">
    <text evidence="2">The sequence shown here is derived from an EMBL/GenBank/DDBJ whole genome shotgun (WGS) entry which is preliminary data.</text>
</comment>
<name>A0A6A5FV73_CAERE</name>
<dbReference type="Proteomes" id="UP000483820">
    <property type="component" value="Chromosome X"/>
</dbReference>
<evidence type="ECO:0000313" key="2">
    <source>
        <dbReference type="EMBL" id="KAF1746405.1"/>
    </source>
</evidence>
<dbReference type="RefSeq" id="XP_053578668.1">
    <property type="nucleotide sequence ID" value="XM_053735102.1"/>
</dbReference>
<dbReference type="EMBL" id="WUAV01000006">
    <property type="protein sequence ID" value="KAF1746405.1"/>
    <property type="molecule type" value="Genomic_DNA"/>
</dbReference>
<sequence length="131" mass="14036">METQTFRGNIAQREAMRKAGPPEFKKDRGLGGIGGIPETREPNGEPGKGTPKRCADFSGLSGQGYPGEKAGIGLLVLPGRKGSPGFRRKDGLPGTSGQKREDGLPGLMEVTGLEQRFCLSKKCQNHQDNQK</sequence>
<reference evidence="2 3" key="1">
    <citation type="submission" date="2019-12" db="EMBL/GenBank/DDBJ databases">
        <title>Chromosome-level assembly of the Caenorhabditis remanei genome.</title>
        <authorList>
            <person name="Teterina A.A."/>
            <person name="Willis J.H."/>
            <person name="Phillips P.C."/>
        </authorList>
    </citation>
    <scope>NUCLEOTIDE SEQUENCE [LARGE SCALE GENOMIC DNA]</scope>
    <source>
        <strain evidence="2 3">PX506</strain>
        <tissue evidence="2">Whole organism</tissue>
    </source>
</reference>
<evidence type="ECO:0000256" key="1">
    <source>
        <dbReference type="SAM" id="MobiDB-lite"/>
    </source>
</evidence>
<dbReference type="AlphaFoldDB" id="A0A6A5FV73"/>
<proteinExistence type="predicted"/>
<feature type="region of interest" description="Disordered" evidence="1">
    <location>
        <begin position="1"/>
        <end position="105"/>
    </location>
</feature>
<evidence type="ECO:0000313" key="3">
    <source>
        <dbReference type="Proteomes" id="UP000483820"/>
    </source>
</evidence>
<dbReference type="CTD" id="9798372"/>
<accession>A0A6A5FV73</accession>
<organism evidence="2 3">
    <name type="scientific">Caenorhabditis remanei</name>
    <name type="common">Caenorhabditis vulgaris</name>
    <dbReference type="NCBI Taxonomy" id="31234"/>
    <lineage>
        <taxon>Eukaryota</taxon>
        <taxon>Metazoa</taxon>
        <taxon>Ecdysozoa</taxon>
        <taxon>Nematoda</taxon>
        <taxon>Chromadorea</taxon>
        <taxon>Rhabditida</taxon>
        <taxon>Rhabditina</taxon>
        <taxon>Rhabditomorpha</taxon>
        <taxon>Rhabditoidea</taxon>
        <taxon>Rhabditidae</taxon>
        <taxon>Peloderinae</taxon>
        <taxon>Caenorhabditis</taxon>
    </lineage>
</organism>
<dbReference type="GeneID" id="9798372"/>
<protein>
    <submittedName>
        <fullName evidence="2">Uncharacterized protein</fullName>
    </submittedName>
</protein>